<comment type="caution">
    <text evidence="7">The sequence shown here is derived from an EMBL/GenBank/DDBJ whole genome shotgun (WGS) entry which is preliminary data.</text>
</comment>
<comment type="subcellular location">
    <subcellularLocation>
        <location evidence="1">Membrane</location>
        <topology evidence="1">Multi-pass membrane protein</topology>
    </subcellularLocation>
</comment>
<dbReference type="PANTHER" id="PTHR42948">
    <property type="entry name" value="TRANSPORTER"/>
    <property type="match status" value="1"/>
</dbReference>
<keyword evidence="2" id="KW-0813">Transport</keyword>
<dbReference type="OrthoDB" id="99721at2157"/>
<dbReference type="InterPro" id="IPR000175">
    <property type="entry name" value="Na/ntran_symport"/>
</dbReference>
<dbReference type="NCBIfam" id="NF037979">
    <property type="entry name" value="Na_transp"/>
    <property type="match status" value="1"/>
</dbReference>
<feature type="transmembrane region" description="Helical" evidence="6">
    <location>
        <begin position="91"/>
        <end position="120"/>
    </location>
</feature>
<dbReference type="Pfam" id="PF00209">
    <property type="entry name" value="SNF"/>
    <property type="match status" value="2"/>
</dbReference>
<proteinExistence type="predicted"/>
<feature type="transmembrane region" description="Helical" evidence="6">
    <location>
        <begin position="43"/>
        <end position="63"/>
    </location>
</feature>
<keyword evidence="5 6" id="KW-0472">Membrane</keyword>
<protein>
    <submittedName>
        <fullName evidence="7">Sodium:calcium symporter</fullName>
    </submittedName>
</protein>
<gene>
    <name evidence="7" type="ORF">RJ53_05525</name>
</gene>
<dbReference type="EMBL" id="JWHL01000007">
    <property type="protein sequence ID" value="MBR1368990.1"/>
    <property type="molecule type" value="Genomic_DNA"/>
</dbReference>
<dbReference type="AlphaFoldDB" id="A0A8J7W9V5"/>
<feature type="transmembrane region" description="Helical" evidence="6">
    <location>
        <begin position="289"/>
        <end position="312"/>
    </location>
</feature>
<dbReference type="InterPro" id="IPR047218">
    <property type="entry name" value="YocR/YhdH-like"/>
</dbReference>
<keyword evidence="8" id="KW-1185">Reference proteome</keyword>
<evidence type="ECO:0000256" key="5">
    <source>
        <dbReference type="ARBA" id="ARBA00023136"/>
    </source>
</evidence>
<dbReference type="GO" id="GO:0016020">
    <property type="term" value="C:membrane"/>
    <property type="evidence" value="ECO:0007669"/>
    <property type="project" value="UniProtKB-SubCell"/>
</dbReference>
<dbReference type="CDD" id="cd10336">
    <property type="entry name" value="SLC6sbd_Tyt1-Like"/>
    <property type="match status" value="1"/>
</dbReference>
<dbReference type="PROSITE" id="PS50267">
    <property type="entry name" value="NA_NEUROTRAN_SYMP_3"/>
    <property type="match status" value="1"/>
</dbReference>
<feature type="transmembrane region" description="Helical" evidence="6">
    <location>
        <begin position="207"/>
        <end position="231"/>
    </location>
</feature>
<evidence type="ECO:0000256" key="3">
    <source>
        <dbReference type="ARBA" id="ARBA00022692"/>
    </source>
</evidence>
<keyword evidence="4 6" id="KW-1133">Transmembrane helix</keyword>
<organism evidence="7 8">
    <name type="scientific">Methanocalculus chunghsingensis</name>
    <dbReference type="NCBI Taxonomy" id="156457"/>
    <lineage>
        <taxon>Archaea</taxon>
        <taxon>Methanobacteriati</taxon>
        <taxon>Methanobacteriota</taxon>
        <taxon>Stenosarchaea group</taxon>
        <taxon>Methanomicrobia</taxon>
        <taxon>Methanomicrobiales</taxon>
        <taxon>Methanocalculaceae</taxon>
        <taxon>Methanocalculus</taxon>
    </lineage>
</organism>
<feature type="transmembrane region" description="Helical" evidence="6">
    <location>
        <begin position="333"/>
        <end position="355"/>
    </location>
</feature>
<keyword evidence="3 6" id="KW-0812">Transmembrane</keyword>
<feature type="transmembrane region" description="Helical" evidence="6">
    <location>
        <begin position="243"/>
        <end position="269"/>
    </location>
</feature>
<sequence length="437" mass="47063">MIPETEKEHWSSGFGFVLASIGAAVGIGNIWRFSTHVGENGGGAFLLPFLLAVFLIALPLMILEIKAGRALAADVVTAFEKVHHHFDKVGWLFIAVGFVILSYYLVITGWTLAFVFYSLFAIEGCFDTFTGSYAPVAFFIISALLTGGVVALGVKDGIERVVRWFIPLSFFILIGLAIYVITLSGYWKGIGFFLTPDFSVLSDPMLWGSAFGQAFFSLSVGTGILLTYGSYLRRSVPIARSAVYITLADLAAAILSGLIIFPIVFTYGLSPAMGVELTFVILPQAFEMIPYGAYVGFAFFLLLFVSALTATVSMIEMPIASFIARRGVSRKRASLALTGGVLLIGLPSALSYSAMNLSVGGIPFLDLLDETAGTFGLPFTALATAIAFAWFLDPALLREKGGMKGPIPHFILQICRYVIPVVLIITLLILTMDLLAG</sequence>
<evidence type="ECO:0000313" key="8">
    <source>
        <dbReference type="Proteomes" id="UP000730161"/>
    </source>
</evidence>
<evidence type="ECO:0000256" key="4">
    <source>
        <dbReference type="ARBA" id="ARBA00022989"/>
    </source>
</evidence>
<dbReference type="RefSeq" id="WP_211530658.1">
    <property type="nucleotide sequence ID" value="NZ_JWHL01000007.1"/>
</dbReference>
<dbReference type="PANTHER" id="PTHR42948:SF1">
    <property type="entry name" value="TRANSPORTER"/>
    <property type="match status" value="1"/>
</dbReference>
<evidence type="ECO:0000256" key="6">
    <source>
        <dbReference type="SAM" id="Phobius"/>
    </source>
</evidence>
<evidence type="ECO:0000313" key="7">
    <source>
        <dbReference type="EMBL" id="MBR1368990.1"/>
    </source>
</evidence>
<feature type="transmembrane region" description="Helical" evidence="6">
    <location>
        <begin position="132"/>
        <end position="152"/>
    </location>
</feature>
<dbReference type="SUPFAM" id="SSF161070">
    <property type="entry name" value="SNF-like"/>
    <property type="match status" value="1"/>
</dbReference>
<name>A0A8J7W9V5_9EURY</name>
<feature type="transmembrane region" description="Helical" evidence="6">
    <location>
        <begin position="164"/>
        <end position="187"/>
    </location>
</feature>
<feature type="transmembrane region" description="Helical" evidence="6">
    <location>
        <begin position="417"/>
        <end position="436"/>
    </location>
</feature>
<feature type="transmembrane region" description="Helical" evidence="6">
    <location>
        <begin position="12"/>
        <end position="31"/>
    </location>
</feature>
<dbReference type="InterPro" id="IPR037272">
    <property type="entry name" value="SNS_sf"/>
</dbReference>
<dbReference type="Proteomes" id="UP000730161">
    <property type="component" value="Unassembled WGS sequence"/>
</dbReference>
<accession>A0A8J7W9V5</accession>
<evidence type="ECO:0000256" key="1">
    <source>
        <dbReference type="ARBA" id="ARBA00004141"/>
    </source>
</evidence>
<evidence type="ECO:0000256" key="2">
    <source>
        <dbReference type="ARBA" id="ARBA00022448"/>
    </source>
</evidence>
<reference evidence="7" key="1">
    <citation type="submission" date="2014-12" db="EMBL/GenBank/DDBJ databases">
        <authorList>
            <person name="Huang H.-H."/>
            <person name="Chen S.-C."/>
            <person name="Lai M.-C."/>
        </authorList>
    </citation>
    <scope>NUCLEOTIDE SEQUENCE</scope>
    <source>
        <strain evidence="7">K1F9705b</strain>
    </source>
</reference>
<dbReference type="PRINTS" id="PR00176">
    <property type="entry name" value="NANEUSMPORT"/>
</dbReference>
<feature type="transmembrane region" description="Helical" evidence="6">
    <location>
        <begin position="375"/>
        <end position="396"/>
    </location>
</feature>